<evidence type="ECO:0000256" key="1">
    <source>
        <dbReference type="ARBA" id="ARBA00004496"/>
    </source>
</evidence>
<keyword evidence="5" id="KW-0804">Transcription</keyword>
<evidence type="ECO:0000259" key="8">
    <source>
        <dbReference type="PROSITE" id="PS50110"/>
    </source>
</evidence>
<evidence type="ECO:0000259" key="7">
    <source>
        <dbReference type="PROSITE" id="PS50043"/>
    </source>
</evidence>
<evidence type="ECO:0000256" key="3">
    <source>
        <dbReference type="ARBA" id="ARBA00023015"/>
    </source>
</evidence>
<dbReference type="CDD" id="cd06170">
    <property type="entry name" value="LuxR_C_like"/>
    <property type="match status" value="1"/>
</dbReference>
<accession>A0ABW4HPZ6</accession>
<dbReference type="SMART" id="SM00421">
    <property type="entry name" value="HTH_LUXR"/>
    <property type="match status" value="1"/>
</dbReference>
<dbReference type="InterPro" id="IPR001789">
    <property type="entry name" value="Sig_transdc_resp-reg_receiver"/>
</dbReference>
<feature type="domain" description="HTH luxR-type" evidence="7">
    <location>
        <begin position="151"/>
        <end position="216"/>
    </location>
</feature>
<comment type="subcellular location">
    <subcellularLocation>
        <location evidence="1">Cytoplasm</location>
    </subcellularLocation>
</comment>
<dbReference type="Proteomes" id="UP001597221">
    <property type="component" value="Unassembled WGS sequence"/>
</dbReference>
<proteinExistence type="predicted"/>
<keyword evidence="3" id="KW-0805">Transcription regulation</keyword>
<dbReference type="PANTHER" id="PTHR43214:SF43">
    <property type="entry name" value="TWO-COMPONENT RESPONSE REGULATOR"/>
    <property type="match status" value="1"/>
</dbReference>
<dbReference type="SUPFAM" id="SSF46894">
    <property type="entry name" value="C-terminal effector domain of the bipartite response regulators"/>
    <property type="match status" value="1"/>
</dbReference>
<gene>
    <name evidence="9" type="ORF">ACFSBH_05625</name>
</gene>
<dbReference type="PROSITE" id="PS50043">
    <property type="entry name" value="HTH_LUXR_2"/>
    <property type="match status" value="1"/>
</dbReference>
<dbReference type="RefSeq" id="WP_379596471.1">
    <property type="nucleotide sequence ID" value="NZ_JBHUDE010000023.1"/>
</dbReference>
<evidence type="ECO:0000256" key="6">
    <source>
        <dbReference type="PROSITE-ProRule" id="PRU00169"/>
    </source>
</evidence>
<dbReference type="PRINTS" id="PR00038">
    <property type="entry name" value="HTHLUXR"/>
</dbReference>
<dbReference type="InterPro" id="IPR016032">
    <property type="entry name" value="Sig_transdc_resp-reg_C-effctor"/>
</dbReference>
<evidence type="ECO:0000256" key="2">
    <source>
        <dbReference type="ARBA" id="ARBA00022553"/>
    </source>
</evidence>
<dbReference type="Pfam" id="PF00196">
    <property type="entry name" value="GerE"/>
    <property type="match status" value="1"/>
</dbReference>
<dbReference type="PANTHER" id="PTHR43214">
    <property type="entry name" value="TWO-COMPONENT RESPONSE REGULATOR"/>
    <property type="match status" value="1"/>
</dbReference>
<sequence>MIKVVIADEQTLFQEGLQAILKQSGLCEVVGVYKTSGDVLDALIEETVEADVILLNIHSAGEFVNDIKSMKTNFPNIGVLTLIDENQIELTMNLLHAGCHGVLLKKHTYEKLVEAVRNVYEGDYVIAGPLAKMLVQHVRKVSFRKYMGNRLDVEGYQFTSRELDVMQLMIKNYDNKRIAETLQLTHGTVKSYVSGIYLKLGIHDRNAVIAYLDKLVN</sequence>
<organism evidence="9 10">
    <name type="scientific">Oceanobacillus luteolus</name>
    <dbReference type="NCBI Taxonomy" id="1274358"/>
    <lineage>
        <taxon>Bacteria</taxon>
        <taxon>Bacillati</taxon>
        <taxon>Bacillota</taxon>
        <taxon>Bacilli</taxon>
        <taxon>Bacillales</taxon>
        <taxon>Bacillaceae</taxon>
        <taxon>Oceanobacillus</taxon>
    </lineage>
</organism>
<feature type="domain" description="Response regulatory" evidence="8">
    <location>
        <begin position="3"/>
        <end position="120"/>
    </location>
</feature>
<dbReference type="InterPro" id="IPR000792">
    <property type="entry name" value="Tscrpt_reg_LuxR_C"/>
</dbReference>
<protein>
    <submittedName>
        <fullName evidence="9">LuxR C-terminal-related transcriptional regulator</fullName>
    </submittedName>
</protein>
<dbReference type="PROSITE" id="PS50110">
    <property type="entry name" value="RESPONSE_REGULATORY"/>
    <property type="match status" value="1"/>
</dbReference>
<name>A0ABW4HPZ6_9BACI</name>
<dbReference type="InterPro" id="IPR039420">
    <property type="entry name" value="WalR-like"/>
</dbReference>
<reference evidence="10" key="1">
    <citation type="journal article" date="2019" name="Int. J. Syst. Evol. Microbiol.">
        <title>The Global Catalogue of Microorganisms (GCM) 10K type strain sequencing project: providing services to taxonomists for standard genome sequencing and annotation.</title>
        <authorList>
            <consortium name="The Broad Institute Genomics Platform"/>
            <consortium name="The Broad Institute Genome Sequencing Center for Infectious Disease"/>
            <person name="Wu L."/>
            <person name="Ma J."/>
        </authorList>
    </citation>
    <scope>NUCLEOTIDE SEQUENCE [LARGE SCALE GENOMIC DNA]</scope>
    <source>
        <strain evidence="10">CGMCC 1.12376</strain>
    </source>
</reference>
<dbReference type="InterPro" id="IPR011006">
    <property type="entry name" value="CheY-like_superfamily"/>
</dbReference>
<dbReference type="SUPFAM" id="SSF52172">
    <property type="entry name" value="CheY-like"/>
    <property type="match status" value="1"/>
</dbReference>
<evidence type="ECO:0000313" key="9">
    <source>
        <dbReference type="EMBL" id="MFD1607127.1"/>
    </source>
</evidence>
<dbReference type="Gene3D" id="3.40.50.2300">
    <property type="match status" value="1"/>
</dbReference>
<keyword evidence="2" id="KW-0597">Phosphoprotein</keyword>
<evidence type="ECO:0000313" key="10">
    <source>
        <dbReference type="Proteomes" id="UP001597221"/>
    </source>
</evidence>
<evidence type="ECO:0000256" key="4">
    <source>
        <dbReference type="ARBA" id="ARBA00023125"/>
    </source>
</evidence>
<keyword evidence="10" id="KW-1185">Reference proteome</keyword>
<evidence type="ECO:0000256" key="5">
    <source>
        <dbReference type="ARBA" id="ARBA00023163"/>
    </source>
</evidence>
<comment type="caution">
    <text evidence="6">Lacks conserved residue(s) required for the propagation of feature annotation.</text>
</comment>
<keyword evidence="4" id="KW-0238">DNA-binding</keyword>
<dbReference type="EMBL" id="JBHUDE010000023">
    <property type="protein sequence ID" value="MFD1607127.1"/>
    <property type="molecule type" value="Genomic_DNA"/>
</dbReference>
<comment type="caution">
    <text evidence="9">The sequence shown here is derived from an EMBL/GenBank/DDBJ whole genome shotgun (WGS) entry which is preliminary data.</text>
</comment>